<sequence length="65" mass="7803">MQAFYVKKDKKLSNDYHKINTGNQLNFYENVKDNEIKDFLTKVSNLFFKEFLMKQSKTINLKLAH</sequence>
<accession>A0A4J1XWZ2</accession>
<dbReference type="EMBL" id="CAATHH010000001">
    <property type="protein sequence ID" value="VNP85032.1"/>
    <property type="molecule type" value="Genomic_DNA"/>
</dbReference>
<dbReference type="RefSeq" id="WP_001147728.1">
    <property type="nucleotide sequence ID" value="NZ_CNSP02000114.1"/>
</dbReference>
<reference evidence="1" key="1">
    <citation type="submission" date="2019-04" db="EMBL/GenBank/DDBJ databases">
        <authorList>
            <consortium name="Pathogen Informatics"/>
        </authorList>
    </citation>
    <scope>NUCLEOTIDE SEQUENCE</scope>
    <source>
        <strain evidence="1">GPSC12</strain>
    </source>
</reference>
<gene>
    <name evidence="1" type="ORF">SAMEA2796748_00177</name>
</gene>
<dbReference type="AlphaFoldDB" id="A0A4J1XWZ2"/>
<protein>
    <submittedName>
        <fullName evidence="1">Uncharacterized protein</fullName>
    </submittedName>
</protein>
<name>A0A4J1XWZ2_STREE</name>
<proteinExistence type="predicted"/>
<organism evidence="1">
    <name type="scientific">Streptococcus pneumoniae</name>
    <dbReference type="NCBI Taxonomy" id="1313"/>
    <lineage>
        <taxon>Bacteria</taxon>
        <taxon>Bacillati</taxon>
        <taxon>Bacillota</taxon>
        <taxon>Bacilli</taxon>
        <taxon>Lactobacillales</taxon>
        <taxon>Streptococcaceae</taxon>
        <taxon>Streptococcus</taxon>
    </lineage>
</organism>
<evidence type="ECO:0000313" key="1">
    <source>
        <dbReference type="EMBL" id="VNP85032.1"/>
    </source>
</evidence>